<keyword evidence="1" id="KW-0732">Signal</keyword>
<comment type="caution">
    <text evidence="3">The sequence shown here is derived from an EMBL/GenBank/DDBJ whole genome shotgun (WGS) entry which is preliminary data.</text>
</comment>
<evidence type="ECO:0000313" key="4">
    <source>
        <dbReference type="Proteomes" id="UP000696931"/>
    </source>
</evidence>
<dbReference type="Proteomes" id="UP000696931">
    <property type="component" value="Unassembled WGS sequence"/>
</dbReference>
<dbReference type="AlphaFoldDB" id="A0A933W393"/>
<proteinExistence type="predicted"/>
<protein>
    <submittedName>
        <fullName evidence="3">GWxTD domain-containing protein</fullName>
    </submittedName>
</protein>
<dbReference type="Pfam" id="PF20094">
    <property type="entry name" value="GWxTD_dom"/>
    <property type="match status" value="1"/>
</dbReference>
<feature type="domain" description="GWxTD" evidence="2">
    <location>
        <begin position="262"/>
        <end position="398"/>
    </location>
</feature>
<feature type="chain" id="PRO_5037851162" evidence="1">
    <location>
        <begin position="20"/>
        <end position="411"/>
    </location>
</feature>
<organism evidence="3 4">
    <name type="scientific">Eiseniibacteriota bacterium</name>
    <dbReference type="NCBI Taxonomy" id="2212470"/>
    <lineage>
        <taxon>Bacteria</taxon>
        <taxon>Candidatus Eiseniibacteriota</taxon>
    </lineage>
</organism>
<name>A0A933W393_UNCEI</name>
<evidence type="ECO:0000259" key="2">
    <source>
        <dbReference type="Pfam" id="PF20094"/>
    </source>
</evidence>
<reference evidence="3" key="1">
    <citation type="submission" date="2020-07" db="EMBL/GenBank/DDBJ databases">
        <title>Huge and variable diversity of episymbiotic CPR bacteria and DPANN archaea in groundwater ecosystems.</title>
        <authorList>
            <person name="He C.Y."/>
            <person name="Keren R."/>
            <person name="Whittaker M."/>
            <person name="Farag I.F."/>
            <person name="Doudna J."/>
            <person name="Cate J.H.D."/>
            <person name="Banfield J.F."/>
        </authorList>
    </citation>
    <scope>NUCLEOTIDE SEQUENCE</scope>
    <source>
        <strain evidence="3">NC_groundwater_1813_Pr3_B-0.1um_71_17</strain>
    </source>
</reference>
<dbReference type="EMBL" id="JACRIW010000112">
    <property type="protein sequence ID" value="MBI5170905.1"/>
    <property type="molecule type" value="Genomic_DNA"/>
</dbReference>
<gene>
    <name evidence="3" type="ORF">HZA61_15555</name>
</gene>
<dbReference type="NCBIfam" id="TIGR04514">
    <property type="entry name" value="GWxTD_dom"/>
    <property type="match status" value="1"/>
</dbReference>
<sequence length="411" mass="46652">MFLALTLSIVLLAAAPAGAADLPLLRSFAPPYFSADVVVSMDSTARASVGVTFTVPYSELNWTRTPAGYGAGAGFSIVFEPDSRERLYGDSFDRRVLIERYDQTRSPRNNLLVTRRFDLPPGRYKVRLRVRDLGSDLESEASDRLSLQDLSRVPVGFADLQLGVIDSSGAFTVMPTRRFGLNAEDFAVRVIAFDRRPGEWPRKVQLHYRVVDESGTPYVQGDTTVTQARSADAVVVKPSRTDLFIGSYVIEVERVEGKSRWRTSRSFEVEESGPPRGRDFVQMLDALAYIATPEEVDGMRNLPPADQVAAWERFWRRRDPTPETARNEYQIEFFRRLHYADQHFSGFGPGWRSDMGRIYVRYGPPDQIEQRAASSTTPQLELWFYNQPYHRFVFADREGFGRYTLVQPSGE</sequence>
<evidence type="ECO:0000313" key="3">
    <source>
        <dbReference type="EMBL" id="MBI5170905.1"/>
    </source>
</evidence>
<accession>A0A933W393</accession>
<feature type="signal peptide" evidence="1">
    <location>
        <begin position="1"/>
        <end position="19"/>
    </location>
</feature>
<dbReference type="InterPro" id="IPR030959">
    <property type="entry name" value="GWxTD_dom"/>
</dbReference>
<evidence type="ECO:0000256" key="1">
    <source>
        <dbReference type="SAM" id="SignalP"/>
    </source>
</evidence>